<name>A0ABR9QZC4_9FIRM</name>
<dbReference type="Proteomes" id="UP000768567">
    <property type="component" value="Unassembled WGS sequence"/>
</dbReference>
<evidence type="ECO:0000313" key="1">
    <source>
        <dbReference type="EMBL" id="MBE5036230.1"/>
    </source>
</evidence>
<keyword evidence="2" id="KW-1185">Reference proteome</keyword>
<evidence type="ECO:0000313" key="2">
    <source>
        <dbReference type="Proteomes" id="UP000768567"/>
    </source>
</evidence>
<dbReference type="EMBL" id="JADCKC010000001">
    <property type="protein sequence ID" value="MBE5036230.1"/>
    <property type="molecule type" value="Genomic_DNA"/>
</dbReference>
<comment type="caution">
    <text evidence="1">The sequence shown here is derived from an EMBL/GenBank/DDBJ whole genome shotgun (WGS) entry which is preliminary data.</text>
</comment>
<reference evidence="1 2" key="1">
    <citation type="submission" date="2020-10" db="EMBL/GenBank/DDBJ databases">
        <title>ChiBAC.</title>
        <authorList>
            <person name="Zenner C."/>
            <person name="Hitch T.C.A."/>
            <person name="Clavel T."/>
        </authorList>
    </citation>
    <scope>NUCLEOTIDE SEQUENCE [LARGE SCALE GENOMIC DNA]</scope>
    <source>
        <strain evidence="1 2">DSM 109015</strain>
    </source>
</reference>
<protein>
    <submittedName>
        <fullName evidence="1">Uncharacterized protein</fullName>
    </submittedName>
</protein>
<proteinExistence type="predicted"/>
<dbReference type="RefSeq" id="WP_193499585.1">
    <property type="nucleotide sequence ID" value="NZ_JADCKC010000001.1"/>
</dbReference>
<organism evidence="1 2">
    <name type="scientific">Gemmiger gallinarum</name>
    <dbReference type="NCBI Taxonomy" id="2779354"/>
    <lineage>
        <taxon>Bacteria</taxon>
        <taxon>Bacillati</taxon>
        <taxon>Bacillota</taxon>
        <taxon>Clostridia</taxon>
        <taxon>Eubacteriales</taxon>
        <taxon>Gemmiger</taxon>
    </lineage>
</organism>
<gene>
    <name evidence="1" type="ORF">INF35_00210</name>
</gene>
<sequence length="130" mass="14540">MYTVGDSMLEVRELLIKAFASAWRAGEQATDRDTYITSSINVITSIQIQPEMIYAEEGQGLVDGEQLDHIEDLVRADGAWVYYGVPAENFFLVTWMPDAETARQKVEALQAEGDCIACVVDLGEQWQFGE</sequence>
<accession>A0ABR9QZC4</accession>